<evidence type="ECO:0000256" key="1">
    <source>
        <dbReference type="SAM" id="Coils"/>
    </source>
</evidence>
<dbReference type="PANTHER" id="PTHR13520:SF0">
    <property type="entry name" value="RAD50-INTERACTING PROTEIN 1"/>
    <property type="match status" value="1"/>
</dbReference>
<dbReference type="GO" id="GO:0070939">
    <property type="term" value="C:Dsl1/NZR complex"/>
    <property type="evidence" value="ECO:0007669"/>
    <property type="project" value="InterPro"/>
</dbReference>
<accession>A0A0N0NK92</accession>
<protein>
    <submittedName>
        <fullName evidence="2">RAD50-interacting protein 1</fullName>
    </submittedName>
</protein>
<dbReference type="PANTHER" id="PTHR13520">
    <property type="entry name" value="RAD50-INTERACTING PROTEIN 1 RINT-1"/>
    <property type="match status" value="1"/>
</dbReference>
<gene>
    <name evidence="2" type="ORF">AB675_3943</name>
</gene>
<comment type="caution">
    <text evidence="2">The sequence shown here is derived from an EMBL/GenBank/DDBJ whole genome shotgun (WGS) entry which is preliminary data.</text>
</comment>
<dbReference type="EMBL" id="LFJN01000023">
    <property type="protein sequence ID" value="KPI37559.1"/>
    <property type="molecule type" value="Genomic_DNA"/>
</dbReference>
<organism evidence="2 3">
    <name type="scientific">Cyphellophora attinorum</name>
    <dbReference type="NCBI Taxonomy" id="1664694"/>
    <lineage>
        <taxon>Eukaryota</taxon>
        <taxon>Fungi</taxon>
        <taxon>Dikarya</taxon>
        <taxon>Ascomycota</taxon>
        <taxon>Pezizomycotina</taxon>
        <taxon>Eurotiomycetes</taxon>
        <taxon>Chaetothyriomycetidae</taxon>
        <taxon>Chaetothyriales</taxon>
        <taxon>Cyphellophoraceae</taxon>
        <taxon>Cyphellophora</taxon>
    </lineage>
</organism>
<sequence length="845" mass="95400">MTTLEPVRPTDDQRIDDYLDDQIGEARDLDGLDDLLLRVQEQQALLQSQLQDAQASLDRAKKAAEQHSKRLQEQAINFQKEQADLDRRLQEISYSSTTEEAVQAFDSRLVKLRRLELATNYLELLKVLDQLHGDVTNFESAQPVSAVKSYTRLREVSAALNVAQEEAEGSGAQIVARAEVAVQEARSSLRANLTKSFTSILDKMKWPQKEMNFLGGVLASWSNSASLLLDVQEADLQAEDDQTKQTQPVVLAPLQIMAEPLSQRFRFHFYGDRPTNRLDKPEYFLSHIFDLLDRFSPFMTDHLQPLLDARIDEKHALEDIYTDAVSSFISSLLPMVVHKCLSLLPQMSKRPQLLSHFISELMSFDDTLRDTWNYAPFADPLRQWKGLSWTILDEHGYFDRWLNIEKDFALERYKSIRDAADSGDVDYDGVDRGETKPTKGAIRVNDLLETITDRYRGLSSFSQKMKFVIGVQISIFDDYHAHLHESLQAYLASTHRAGRYLQGQYTNDGTFDKKALNTLCKIFGSAEFLERKMLDWSDDVFFVELWDELQERARGHSTSGGNVGKDLRLDEVAAKTSASIKQNGIDGDDDVDSGALFDETALAYRRLKEAAEREMLRLLEVNITAAIAPFARQTTWASMSDPPSKSTILSPSAALDPLLEVTRVLFEDTLSKVVVGPPLRRLVRQYCGALQTQLMTSVLQSHNFSTSGMMQMRRDVAALEDRIDASTGLRSIASSSFRKLNQAIGLLSLPIKSSARPQITESTEDGDDAWGFDEDGEEEITKEISPSLTREDTSAESEGWSLWDAEKELFRSNEAAREALADMGFDLLSEQEARALLKRRVELNS</sequence>
<dbReference type="OrthoDB" id="2189254at2759"/>
<dbReference type="Gene3D" id="1.20.58.1420">
    <property type="entry name" value="Dsl1p vesicle tethering complex, Tip20p subunit, domain B"/>
    <property type="match status" value="1"/>
</dbReference>
<evidence type="ECO:0000313" key="3">
    <source>
        <dbReference type="Proteomes" id="UP000038010"/>
    </source>
</evidence>
<feature type="coiled-coil region" evidence="1">
    <location>
        <begin position="36"/>
        <end position="88"/>
    </location>
</feature>
<dbReference type="VEuPathDB" id="FungiDB:AB675_3943"/>
<dbReference type="InterPro" id="IPR042044">
    <property type="entry name" value="EXOC6PINT-1/Sec15/Tip20_C_dom2"/>
</dbReference>
<keyword evidence="3" id="KW-1185">Reference proteome</keyword>
<dbReference type="GO" id="GO:0006890">
    <property type="term" value="P:retrograde vesicle-mediated transport, Golgi to endoplasmic reticulum"/>
    <property type="evidence" value="ECO:0007669"/>
    <property type="project" value="InterPro"/>
</dbReference>
<dbReference type="STRING" id="1664694.A0A0N0NK92"/>
<dbReference type="GO" id="GO:0006888">
    <property type="term" value="P:endoplasmic reticulum to Golgi vesicle-mediated transport"/>
    <property type="evidence" value="ECO:0007669"/>
    <property type="project" value="InterPro"/>
</dbReference>
<dbReference type="PROSITE" id="PS51386">
    <property type="entry name" value="RINT1_TIP20"/>
    <property type="match status" value="1"/>
</dbReference>
<dbReference type="AlphaFoldDB" id="A0A0N0NK92"/>
<dbReference type="RefSeq" id="XP_017997522.1">
    <property type="nucleotide sequence ID" value="XM_018144041.1"/>
</dbReference>
<dbReference type="InterPro" id="IPR042042">
    <property type="entry name" value="Tip20p_domB"/>
</dbReference>
<name>A0A0N0NK92_9EURO</name>
<dbReference type="GeneID" id="28735921"/>
<dbReference type="GO" id="GO:0060628">
    <property type="term" value="P:regulation of ER to Golgi vesicle-mediated transport"/>
    <property type="evidence" value="ECO:0007669"/>
    <property type="project" value="TreeGrafter"/>
</dbReference>
<evidence type="ECO:0000313" key="2">
    <source>
        <dbReference type="EMBL" id="KPI37559.1"/>
    </source>
</evidence>
<dbReference type="Gene3D" id="1.20.58.670">
    <property type="entry name" value="Dsl1p vesicle tethering complex, Tip20p subunit, domain D"/>
    <property type="match status" value="1"/>
</dbReference>
<dbReference type="InterPro" id="IPR007528">
    <property type="entry name" value="RINT1_Tip20"/>
</dbReference>
<keyword evidence="1" id="KW-0175">Coiled coil</keyword>
<reference evidence="2 3" key="1">
    <citation type="submission" date="2015-06" db="EMBL/GenBank/DDBJ databases">
        <title>Draft genome of the ant-associated black yeast Phialophora attae CBS 131958.</title>
        <authorList>
            <person name="Moreno L.F."/>
            <person name="Stielow B.J."/>
            <person name="de Hoog S."/>
            <person name="Vicente V.A."/>
            <person name="Weiss V.A."/>
            <person name="de Vries M."/>
            <person name="Cruz L.M."/>
            <person name="Souza E.M."/>
        </authorList>
    </citation>
    <scope>NUCLEOTIDE SEQUENCE [LARGE SCALE GENOMIC DNA]</scope>
    <source>
        <strain evidence="2 3">CBS 131958</strain>
    </source>
</reference>
<dbReference type="Proteomes" id="UP000038010">
    <property type="component" value="Unassembled WGS sequence"/>
</dbReference>
<dbReference type="Pfam" id="PF04437">
    <property type="entry name" value="RINT1_TIP1"/>
    <property type="match status" value="1"/>
</dbReference>
<proteinExistence type="predicted"/>